<dbReference type="InterPro" id="IPR001640">
    <property type="entry name" value="Lgt"/>
</dbReference>
<evidence type="ECO:0000256" key="3">
    <source>
        <dbReference type="ARBA" id="ARBA00023157"/>
    </source>
</evidence>
<keyword evidence="5" id="KW-0812">Transmembrane</keyword>
<feature type="domain" description="Thioredoxin" evidence="6">
    <location>
        <begin position="129"/>
        <end position="265"/>
    </location>
</feature>
<dbReference type="InterPro" id="IPR050553">
    <property type="entry name" value="Thioredoxin_ResA/DsbE_sf"/>
</dbReference>
<evidence type="ECO:0000259" key="6">
    <source>
        <dbReference type="PROSITE" id="PS51352"/>
    </source>
</evidence>
<dbReference type="Pfam" id="PF08534">
    <property type="entry name" value="Redoxin"/>
    <property type="match status" value="1"/>
</dbReference>
<sequence>MLTLTLGPLTFGVPHLVALASLLLATLGGWWVGRRRGRNPEGQLFRLFILALIVARLAFAAVYFETFSSPWQLLDIRDGGFIAWPGIVAALLGGALMMWRDPPVRAPLAAGLAVGLLCWLVASFVWYSLEQGTRLPDLVLRDSRGEPVSLADYQGKPMVINLWATWCPPCRREMPVLADAQAEHDEFVFLFVNQGEGAGEVQRYLESQALSPGNVLIDGGGRLGQQVGSGALPTTLFYDAEGRQVGSHLGELSRASLSRALEALQ</sequence>
<keyword evidence="2" id="KW-0201">Cytochrome c-type biogenesis</keyword>
<dbReference type="PANTHER" id="PTHR42852:SF6">
    <property type="entry name" value="THIOL:DISULFIDE INTERCHANGE PROTEIN DSBE"/>
    <property type="match status" value="1"/>
</dbReference>
<evidence type="ECO:0000313" key="8">
    <source>
        <dbReference type="Proteomes" id="UP001139682"/>
    </source>
</evidence>
<dbReference type="GO" id="GO:0015036">
    <property type="term" value="F:disulfide oxidoreductase activity"/>
    <property type="evidence" value="ECO:0007669"/>
    <property type="project" value="UniProtKB-ARBA"/>
</dbReference>
<evidence type="ECO:0000256" key="4">
    <source>
        <dbReference type="ARBA" id="ARBA00023284"/>
    </source>
</evidence>
<dbReference type="PROSITE" id="PS51352">
    <property type="entry name" value="THIOREDOXIN_2"/>
    <property type="match status" value="1"/>
</dbReference>
<dbReference type="CDD" id="cd02966">
    <property type="entry name" value="TlpA_like_family"/>
    <property type="match status" value="1"/>
</dbReference>
<dbReference type="GO" id="GO:0008961">
    <property type="term" value="F:phosphatidylglycerol-prolipoprotein diacylglyceryl transferase activity"/>
    <property type="evidence" value="ECO:0007669"/>
    <property type="project" value="InterPro"/>
</dbReference>
<dbReference type="GO" id="GO:0030313">
    <property type="term" value="C:cell envelope"/>
    <property type="evidence" value="ECO:0007669"/>
    <property type="project" value="UniProtKB-SubCell"/>
</dbReference>
<accession>A0A9X1W520</accession>
<keyword evidence="8" id="KW-1185">Reference proteome</keyword>
<feature type="transmembrane region" description="Helical" evidence="5">
    <location>
        <begin position="106"/>
        <end position="129"/>
    </location>
</feature>
<evidence type="ECO:0000256" key="1">
    <source>
        <dbReference type="ARBA" id="ARBA00004196"/>
    </source>
</evidence>
<name>A0A9X1W520_9GAMM</name>
<feature type="transmembrane region" description="Helical" evidence="5">
    <location>
        <begin position="12"/>
        <end position="32"/>
    </location>
</feature>
<dbReference type="GO" id="GO:0017004">
    <property type="term" value="P:cytochrome complex assembly"/>
    <property type="evidence" value="ECO:0007669"/>
    <property type="project" value="UniProtKB-KW"/>
</dbReference>
<dbReference type="EMBL" id="JALGRD010000004">
    <property type="protein sequence ID" value="MCJ0973494.1"/>
    <property type="molecule type" value="Genomic_DNA"/>
</dbReference>
<dbReference type="Gene3D" id="3.40.30.10">
    <property type="entry name" value="Glutaredoxin"/>
    <property type="match status" value="1"/>
</dbReference>
<keyword evidence="3" id="KW-1015">Disulfide bond</keyword>
<evidence type="ECO:0000313" key="7">
    <source>
        <dbReference type="EMBL" id="MCJ0973494.1"/>
    </source>
</evidence>
<keyword evidence="4" id="KW-0676">Redox-active center</keyword>
<reference evidence="7" key="1">
    <citation type="submission" date="2022-03" db="EMBL/GenBank/DDBJ databases">
        <title>Pseudomonas marianensis sp. nov., a marine bacterium isolated from deep-sea sediments of the Mariana Trench.</title>
        <authorList>
            <person name="Wei Y."/>
        </authorList>
    </citation>
    <scope>NUCLEOTIDE SEQUENCE</scope>
    <source>
        <strain evidence="7">PS1</strain>
    </source>
</reference>
<dbReference type="InterPro" id="IPR017937">
    <property type="entry name" value="Thioredoxin_CS"/>
</dbReference>
<dbReference type="RefSeq" id="WP_243605620.1">
    <property type="nucleotide sequence ID" value="NZ_JALGRD010000004.1"/>
</dbReference>
<dbReference type="GO" id="GO:0042158">
    <property type="term" value="P:lipoprotein biosynthetic process"/>
    <property type="evidence" value="ECO:0007669"/>
    <property type="project" value="InterPro"/>
</dbReference>
<comment type="subcellular location">
    <subcellularLocation>
        <location evidence="1">Cell envelope</location>
    </subcellularLocation>
</comment>
<evidence type="ECO:0000256" key="5">
    <source>
        <dbReference type="SAM" id="Phobius"/>
    </source>
</evidence>
<dbReference type="AlphaFoldDB" id="A0A9X1W520"/>
<dbReference type="InterPro" id="IPR013740">
    <property type="entry name" value="Redoxin"/>
</dbReference>
<comment type="caution">
    <text evidence="7">The sequence shown here is derived from an EMBL/GenBank/DDBJ whole genome shotgun (WGS) entry which is preliminary data.</text>
</comment>
<dbReference type="PANTHER" id="PTHR42852">
    <property type="entry name" value="THIOL:DISULFIDE INTERCHANGE PROTEIN DSBE"/>
    <property type="match status" value="1"/>
</dbReference>
<proteinExistence type="predicted"/>
<dbReference type="GO" id="GO:0005886">
    <property type="term" value="C:plasma membrane"/>
    <property type="evidence" value="ECO:0007669"/>
    <property type="project" value="InterPro"/>
</dbReference>
<dbReference type="InterPro" id="IPR036249">
    <property type="entry name" value="Thioredoxin-like_sf"/>
</dbReference>
<dbReference type="InterPro" id="IPR013766">
    <property type="entry name" value="Thioredoxin_domain"/>
</dbReference>
<protein>
    <submittedName>
        <fullName evidence="7">TlpA family protein disulfide reductase</fullName>
    </submittedName>
</protein>
<gene>
    <name evidence="7" type="ORF">MST27_08950</name>
</gene>
<dbReference type="SUPFAM" id="SSF52833">
    <property type="entry name" value="Thioredoxin-like"/>
    <property type="match status" value="1"/>
</dbReference>
<dbReference type="Pfam" id="PF01790">
    <property type="entry name" value="LGT"/>
    <property type="match status" value="1"/>
</dbReference>
<feature type="transmembrane region" description="Helical" evidence="5">
    <location>
        <begin position="44"/>
        <end position="64"/>
    </location>
</feature>
<feature type="transmembrane region" description="Helical" evidence="5">
    <location>
        <begin position="79"/>
        <end position="99"/>
    </location>
</feature>
<organism evidence="7 8">
    <name type="scientific">Stutzerimonas marianensis</name>
    <dbReference type="NCBI Taxonomy" id="2929513"/>
    <lineage>
        <taxon>Bacteria</taxon>
        <taxon>Pseudomonadati</taxon>
        <taxon>Pseudomonadota</taxon>
        <taxon>Gammaproteobacteria</taxon>
        <taxon>Pseudomonadales</taxon>
        <taxon>Pseudomonadaceae</taxon>
        <taxon>Stutzerimonas</taxon>
    </lineage>
</organism>
<dbReference type="PROSITE" id="PS00194">
    <property type="entry name" value="THIOREDOXIN_1"/>
    <property type="match status" value="1"/>
</dbReference>
<dbReference type="Proteomes" id="UP001139682">
    <property type="component" value="Unassembled WGS sequence"/>
</dbReference>
<keyword evidence="5" id="KW-1133">Transmembrane helix</keyword>
<keyword evidence="5" id="KW-0472">Membrane</keyword>
<evidence type="ECO:0000256" key="2">
    <source>
        <dbReference type="ARBA" id="ARBA00022748"/>
    </source>
</evidence>